<name>A0A921U0A6_SORBI</name>
<protein>
    <submittedName>
        <fullName evidence="2">Uncharacterized protein</fullName>
    </submittedName>
</protein>
<feature type="compositionally biased region" description="Basic and acidic residues" evidence="1">
    <location>
        <begin position="43"/>
        <end position="53"/>
    </location>
</feature>
<dbReference type="EMBL" id="CM027689">
    <property type="protein sequence ID" value="KAG0513433.1"/>
    <property type="molecule type" value="Genomic_DNA"/>
</dbReference>
<reference evidence="2" key="1">
    <citation type="journal article" date="2019" name="BMC Genomics">
        <title>A new reference genome for Sorghum bicolor reveals high levels of sequence similarity between sweet and grain genotypes: implications for the genetics of sugar metabolism.</title>
        <authorList>
            <person name="Cooper E.A."/>
            <person name="Brenton Z.W."/>
            <person name="Flinn B.S."/>
            <person name="Jenkins J."/>
            <person name="Shu S."/>
            <person name="Flowers D."/>
            <person name="Luo F."/>
            <person name="Wang Y."/>
            <person name="Xia P."/>
            <person name="Barry K."/>
            <person name="Daum C."/>
            <person name="Lipzen A."/>
            <person name="Yoshinaga Y."/>
            <person name="Schmutz J."/>
            <person name="Saski C."/>
            <person name="Vermerris W."/>
            <person name="Kresovich S."/>
        </authorList>
    </citation>
    <scope>NUCLEOTIDE SEQUENCE</scope>
</reference>
<dbReference type="AlphaFoldDB" id="A0A921U0A6"/>
<sequence>MSTPRPLNLGSGFHLPFLLGAALDPEKAPIPSEGDTAETPIRAGDDVRSDGRPPRPRAARRRRLKRRTCGAARDALAGC</sequence>
<accession>A0A921U0A6</accession>
<evidence type="ECO:0000313" key="2">
    <source>
        <dbReference type="EMBL" id="KAG0513433.1"/>
    </source>
</evidence>
<evidence type="ECO:0000313" key="3">
    <source>
        <dbReference type="Proteomes" id="UP000807115"/>
    </source>
</evidence>
<gene>
    <name evidence="2" type="ORF">BDA96_10G102000</name>
</gene>
<feature type="region of interest" description="Disordered" evidence="1">
    <location>
        <begin position="25"/>
        <end position="79"/>
    </location>
</feature>
<comment type="caution">
    <text evidence="2">The sequence shown here is derived from an EMBL/GenBank/DDBJ whole genome shotgun (WGS) entry which is preliminary data.</text>
</comment>
<organism evidence="2 3">
    <name type="scientific">Sorghum bicolor</name>
    <name type="common">Sorghum</name>
    <name type="synonym">Sorghum vulgare</name>
    <dbReference type="NCBI Taxonomy" id="4558"/>
    <lineage>
        <taxon>Eukaryota</taxon>
        <taxon>Viridiplantae</taxon>
        <taxon>Streptophyta</taxon>
        <taxon>Embryophyta</taxon>
        <taxon>Tracheophyta</taxon>
        <taxon>Spermatophyta</taxon>
        <taxon>Magnoliopsida</taxon>
        <taxon>Liliopsida</taxon>
        <taxon>Poales</taxon>
        <taxon>Poaceae</taxon>
        <taxon>PACMAD clade</taxon>
        <taxon>Panicoideae</taxon>
        <taxon>Andropogonodae</taxon>
        <taxon>Andropogoneae</taxon>
        <taxon>Sorghinae</taxon>
        <taxon>Sorghum</taxon>
    </lineage>
</organism>
<evidence type="ECO:0000256" key="1">
    <source>
        <dbReference type="SAM" id="MobiDB-lite"/>
    </source>
</evidence>
<reference evidence="2" key="2">
    <citation type="submission" date="2020-10" db="EMBL/GenBank/DDBJ databases">
        <authorList>
            <person name="Cooper E.A."/>
            <person name="Brenton Z.W."/>
            <person name="Flinn B.S."/>
            <person name="Jenkins J."/>
            <person name="Shu S."/>
            <person name="Flowers D."/>
            <person name="Luo F."/>
            <person name="Wang Y."/>
            <person name="Xia P."/>
            <person name="Barry K."/>
            <person name="Daum C."/>
            <person name="Lipzen A."/>
            <person name="Yoshinaga Y."/>
            <person name="Schmutz J."/>
            <person name="Saski C."/>
            <person name="Vermerris W."/>
            <person name="Kresovich S."/>
        </authorList>
    </citation>
    <scope>NUCLEOTIDE SEQUENCE</scope>
</reference>
<proteinExistence type="predicted"/>
<feature type="compositionally biased region" description="Basic residues" evidence="1">
    <location>
        <begin position="54"/>
        <end position="68"/>
    </location>
</feature>
<dbReference type="Proteomes" id="UP000807115">
    <property type="component" value="Chromosome 10"/>
</dbReference>